<dbReference type="InterPro" id="IPR046703">
    <property type="entry name" value="DUF6776"/>
</dbReference>
<evidence type="ECO:0000256" key="1">
    <source>
        <dbReference type="SAM" id="Phobius"/>
    </source>
</evidence>
<dbReference type="RefSeq" id="WP_092687708.1">
    <property type="nucleotide sequence ID" value="NZ_FNPK01000003.1"/>
</dbReference>
<keyword evidence="1" id="KW-0812">Transmembrane</keyword>
<organism evidence="2 3">
    <name type="scientific">Acinetobacter kyonggiensis</name>
    <dbReference type="NCBI Taxonomy" id="595670"/>
    <lineage>
        <taxon>Bacteria</taxon>
        <taxon>Pseudomonadati</taxon>
        <taxon>Pseudomonadota</taxon>
        <taxon>Gammaproteobacteria</taxon>
        <taxon>Moraxellales</taxon>
        <taxon>Moraxellaceae</taxon>
        <taxon>Acinetobacter</taxon>
    </lineage>
</organism>
<evidence type="ECO:0000313" key="2">
    <source>
        <dbReference type="EMBL" id="SDY06813.1"/>
    </source>
</evidence>
<protein>
    <submittedName>
        <fullName evidence="2">Uncharacterized protein</fullName>
    </submittedName>
</protein>
<keyword evidence="1" id="KW-1133">Transmembrane helix</keyword>
<name>A0A1H3GU10_9GAMM</name>
<reference evidence="3" key="1">
    <citation type="submission" date="2016-10" db="EMBL/GenBank/DDBJ databases">
        <authorList>
            <person name="Varghese N."/>
            <person name="Submissions S."/>
        </authorList>
    </citation>
    <scope>NUCLEOTIDE SEQUENCE [LARGE SCALE GENOMIC DNA]</scope>
    <source>
        <strain evidence="3">ANC 5109</strain>
    </source>
</reference>
<dbReference type="Proteomes" id="UP000199035">
    <property type="component" value="Unassembled WGS sequence"/>
</dbReference>
<sequence length="250" mass="27322">MLDTELNTPSQQAPLSKKPFLKGNLPLAMGAAILVVGSGFLGYSIGHRQGLTVVGFEADAEQLVEVVQKQKSSLETLNKGLNLAVQERDVAVSNSNDLFAELNQARVDKVQSEGLGAIYREVLRQRGGLSLTIQNIGIKPLPDNAYEYELDLVQVSPNKRSASGSVELHLIQGTEVLLVPMDDKNFNFQDSERLTGRWTMPKGFAPEFIEVRLTGTSTPVIKRFSWGRGKPIESQSAFISDIPQAEANAQ</sequence>
<proteinExistence type="predicted"/>
<dbReference type="Pfam" id="PF20567">
    <property type="entry name" value="DUF6776"/>
    <property type="match status" value="1"/>
</dbReference>
<evidence type="ECO:0000313" key="3">
    <source>
        <dbReference type="Proteomes" id="UP000199035"/>
    </source>
</evidence>
<accession>A0A1H3GU10</accession>
<keyword evidence="1" id="KW-0472">Membrane</keyword>
<dbReference type="AlphaFoldDB" id="A0A1H3GU10"/>
<keyword evidence="3" id="KW-1185">Reference proteome</keyword>
<gene>
    <name evidence="2" type="ORF">SAMN05421643_10363</name>
</gene>
<feature type="transmembrane region" description="Helical" evidence="1">
    <location>
        <begin position="25"/>
        <end position="43"/>
    </location>
</feature>
<dbReference type="STRING" id="595670.SAMN05421643_10363"/>
<dbReference type="EMBL" id="FNPK01000003">
    <property type="protein sequence ID" value="SDY06813.1"/>
    <property type="molecule type" value="Genomic_DNA"/>
</dbReference>